<comment type="caution">
    <text evidence="3">The sequence shown here is derived from an EMBL/GenBank/DDBJ whole genome shotgun (WGS) entry which is preliminary data.</text>
</comment>
<sequence>MAHPNVYIMVDMNRRDLRQQVVQAQQMIDQLTKEYQAALAEQSACIIQHYRDLNFLTPVGRLPPELLVNIFALCSPQRTKLEELPIATRYAWLVVTRVCHQWRIVALGASELWTTISTGNMVRITEFLKLSSNRPLTVQTSIISDASFLPLRMLFNQYSSRIETLSLSVRYDVSNLVPENFSLPRLKVLSLINNHSSVVSRVPNFISHQSFPSLQHLVLSGWHACWENTIFHCNITNLVISGLRDPRWSPSMQGSSSREILNALSRMRMLESLDLEDVLPSSIASQTTRTITLPRLKNVRLSDGVVQCIRLLSILVYTPQVCIDLEFGSSRTRIETTSTLFQNIRSIALEFTPSEIVFQGFSDVLPTERLSGLGVRPTPRIRVSFIRQFHYPAAENNPSSHAIAWLFSLVPESSPIQSCFFCSIPDTNHNREQMTSLFEKLPNVTQLCVSQKSAVSLLAATLPSSVNSASLPLLEGVDVINVDDWEIGRYCTILNSELGRRERLHRTSVRHSFERSN</sequence>
<dbReference type="Proteomes" id="UP001212997">
    <property type="component" value="Unassembled WGS sequence"/>
</dbReference>
<accession>A0AAD5UX44</accession>
<name>A0AAD5UX44_9APHY</name>
<dbReference type="EMBL" id="JANAWD010000390">
    <property type="protein sequence ID" value="KAJ3480182.1"/>
    <property type="molecule type" value="Genomic_DNA"/>
</dbReference>
<protein>
    <recommendedName>
        <fullName evidence="2">F-box domain-containing protein</fullName>
    </recommendedName>
</protein>
<dbReference type="Pfam" id="PF12937">
    <property type="entry name" value="F-box-like"/>
    <property type="match status" value="1"/>
</dbReference>
<dbReference type="Gene3D" id="3.80.10.10">
    <property type="entry name" value="Ribonuclease Inhibitor"/>
    <property type="match status" value="1"/>
</dbReference>
<feature type="coiled-coil region" evidence="1">
    <location>
        <begin position="14"/>
        <end position="41"/>
    </location>
</feature>
<dbReference type="SUPFAM" id="SSF52047">
    <property type="entry name" value="RNI-like"/>
    <property type="match status" value="1"/>
</dbReference>
<feature type="domain" description="F-box" evidence="2">
    <location>
        <begin position="60"/>
        <end position="117"/>
    </location>
</feature>
<dbReference type="AlphaFoldDB" id="A0AAD5UX44"/>
<dbReference type="InterPro" id="IPR032675">
    <property type="entry name" value="LRR_dom_sf"/>
</dbReference>
<reference evidence="3" key="1">
    <citation type="submission" date="2022-07" db="EMBL/GenBank/DDBJ databases">
        <title>Genome Sequence of Physisporinus lineatus.</title>
        <authorList>
            <person name="Buettner E."/>
        </authorList>
    </citation>
    <scope>NUCLEOTIDE SEQUENCE</scope>
    <source>
        <strain evidence="3">VT162</strain>
    </source>
</reference>
<gene>
    <name evidence="3" type="ORF">NLI96_g8532</name>
</gene>
<keyword evidence="4" id="KW-1185">Reference proteome</keyword>
<evidence type="ECO:0000259" key="2">
    <source>
        <dbReference type="Pfam" id="PF12937"/>
    </source>
</evidence>
<dbReference type="Gene3D" id="1.20.1280.50">
    <property type="match status" value="1"/>
</dbReference>
<organism evidence="3 4">
    <name type="scientific">Meripilus lineatus</name>
    <dbReference type="NCBI Taxonomy" id="2056292"/>
    <lineage>
        <taxon>Eukaryota</taxon>
        <taxon>Fungi</taxon>
        <taxon>Dikarya</taxon>
        <taxon>Basidiomycota</taxon>
        <taxon>Agaricomycotina</taxon>
        <taxon>Agaricomycetes</taxon>
        <taxon>Polyporales</taxon>
        <taxon>Meripilaceae</taxon>
        <taxon>Meripilus</taxon>
    </lineage>
</organism>
<evidence type="ECO:0000256" key="1">
    <source>
        <dbReference type="SAM" id="Coils"/>
    </source>
</evidence>
<keyword evidence="1" id="KW-0175">Coiled coil</keyword>
<dbReference type="InterPro" id="IPR001810">
    <property type="entry name" value="F-box_dom"/>
</dbReference>
<proteinExistence type="predicted"/>
<evidence type="ECO:0000313" key="3">
    <source>
        <dbReference type="EMBL" id="KAJ3480182.1"/>
    </source>
</evidence>
<evidence type="ECO:0000313" key="4">
    <source>
        <dbReference type="Proteomes" id="UP001212997"/>
    </source>
</evidence>